<protein>
    <submittedName>
        <fullName evidence="2">Uncharacterized protein</fullName>
    </submittedName>
</protein>
<evidence type="ECO:0000256" key="1">
    <source>
        <dbReference type="SAM" id="Phobius"/>
    </source>
</evidence>
<evidence type="ECO:0000313" key="3">
    <source>
        <dbReference type="Proteomes" id="UP000239576"/>
    </source>
</evidence>
<proteinExistence type="predicted"/>
<keyword evidence="1" id="KW-1133">Transmembrane helix</keyword>
<sequence length="255" mass="28852">MKNTLVWIPSVVLLVLAGFGLVSWTQTPVSSLVNWIVGIAIFSWLLAITIVPWNVYFQAKEVLVDATLSTEQGISVNAEQQQYAVMIAQRSLWVALLLHLLSAVALYLLALWQVSAIGYFGSIAALLLTVLRPTVRTYQFLARRLAMIQSGFKYPREDVLELRGRVMGLEGRVQEMSQRLDLNNSTSWICVQQRQWEALRQDLTRLASSQEEFKAINRSEHASLSREAQQAIAQLSEDSQFLNQARELIRFIKSA</sequence>
<name>A0A2T1DSZ0_9CYAN</name>
<dbReference type="EMBL" id="PVWK01000160">
    <property type="protein sequence ID" value="PSB23590.1"/>
    <property type="molecule type" value="Genomic_DNA"/>
</dbReference>
<dbReference type="RefSeq" id="WP_106261022.1">
    <property type="nucleotide sequence ID" value="NZ_CAWNSW010000141.1"/>
</dbReference>
<evidence type="ECO:0000313" key="2">
    <source>
        <dbReference type="EMBL" id="PSB23590.1"/>
    </source>
</evidence>
<dbReference type="AlphaFoldDB" id="A0A2T1DSZ0"/>
<reference evidence="2 3" key="2">
    <citation type="submission" date="2018-03" db="EMBL/GenBank/DDBJ databases">
        <title>The ancient ancestry and fast evolution of plastids.</title>
        <authorList>
            <person name="Moore K.R."/>
            <person name="Magnabosco C."/>
            <person name="Momper L."/>
            <person name="Gold D.A."/>
            <person name="Bosak T."/>
            <person name="Fournier G.P."/>
        </authorList>
    </citation>
    <scope>NUCLEOTIDE SEQUENCE [LARGE SCALE GENOMIC DNA]</scope>
    <source>
        <strain evidence="2 3">ULC18</strain>
    </source>
</reference>
<organism evidence="2 3">
    <name type="scientific">Stenomitos frigidus ULC18</name>
    <dbReference type="NCBI Taxonomy" id="2107698"/>
    <lineage>
        <taxon>Bacteria</taxon>
        <taxon>Bacillati</taxon>
        <taxon>Cyanobacteriota</taxon>
        <taxon>Cyanophyceae</taxon>
        <taxon>Leptolyngbyales</taxon>
        <taxon>Leptolyngbyaceae</taxon>
        <taxon>Stenomitos</taxon>
    </lineage>
</organism>
<accession>A0A2T1DSZ0</accession>
<feature type="transmembrane region" description="Helical" evidence="1">
    <location>
        <begin position="116"/>
        <end position="135"/>
    </location>
</feature>
<feature type="transmembrane region" description="Helical" evidence="1">
    <location>
        <begin position="32"/>
        <end position="53"/>
    </location>
</feature>
<gene>
    <name evidence="2" type="ORF">C7B82_30370</name>
</gene>
<keyword evidence="1" id="KW-0472">Membrane</keyword>
<feature type="transmembrane region" description="Helical" evidence="1">
    <location>
        <begin position="92"/>
        <end position="110"/>
    </location>
</feature>
<dbReference type="OrthoDB" id="509327at2"/>
<keyword evidence="1" id="KW-0812">Transmembrane</keyword>
<comment type="caution">
    <text evidence="2">The sequence shown here is derived from an EMBL/GenBank/DDBJ whole genome shotgun (WGS) entry which is preliminary data.</text>
</comment>
<feature type="transmembrane region" description="Helical" evidence="1">
    <location>
        <begin position="7"/>
        <end position="26"/>
    </location>
</feature>
<keyword evidence="3" id="KW-1185">Reference proteome</keyword>
<dbReference type="Proteomes" id="UP000239576">
    <property type="component" value="Unassembled WGS sequence"/>
</dbReference>
<reference evidence="3" key="1">
    <citation type="submission" date="2018-02" db="EMBL/GenBank/DDBJ databases">
        <authorList>
            <person name="Moore K."/>
            <person name="Momper L."/>
        </authorList>
    </citation>
    <scope>NUCLEOTIDE SEQUENCE [LARGE SCALE GENOMIC DNA]</scope>
    <source>
        <strain evidence="3">ULC18</strain>
    </source>
</reference>